<sequence length="65" mass="7265">MARSAFPSTTGRHRDARRSLPHPGGPPRRASAPAICAPWDIVNEIQKMFADYCKLIWLHKIIASP</sequence>
<reference evidence="3" key="1">
    <citation type="submission" date="2013-06" db="EMBL/GenBank/DDBJ databases">
        <authorList>
            <person name="Zhao Q."/>
        </authorList>
    </citation>
    <scope>NUCLEOTIDE SEQUENCE</scope>
    <source>
        <strain evidence="3">cv. W1943</strain>
    </source>
</reference>
<feature type="compositionally biased region" description="Polar residues" evidence="1">
    <location>
        <begin position="1"/>
        <end position="10"/>
    </location>
</feature>
<name>A0A0E0NEL9_ORYRU</name>
<reference evidence="2" key="2">
    <citation type="submission" date="2015-06" db="UniProtKB">
        <authorList>
            <consortium name="EnsemblPlants"/>
        </authorList>
    </citation>
    <scope>IDENTIFICATION</scope>
</reference>
<dbReference type="Gramene" id="ORUFI02G16620.1">
    <property type="protein sequence ID" value="ORUFI02G16620.1"/>
    <property type="gene ID" value="ORUFI02G16620"/>
</dbReference>
<evidence type="ECO:0000313" key="3">
    <source>
        <dbReference type="Proteomes" id="UP000008022"/>
    </source>
</evidence>
<organism evidence="2 3">
    <name type="scientific">Oryza rufipogon</name>
    <name type="common">Brownbeard rice</name>
    <name type="synonym">Asian wild rice</name>
    <dbReference type="NCBI Taxonomy" id="4529"/>
    <lineage>
        <taxon>Eukaryota</taxon>
        <taxon>Viridiplantae</taxon>
        <taxon>Streptophyta</taxon>
        <taxon>Embryophyta</taxon>
        <taxon>Tracheophyta</taxon>
        <taxon>Spermatophyta</taxon>
        <taxon>Magnoliopsida</taxon>
        <taxon>Liliopsida</taxon>
        <taxon>Poales</taxon>
        <taxon>Poaceae</taxon>
        <taxon>BOP clade</taxon>
        <taxon>Oryzoideae</taxon>
        <taxon>Oryzeae</taxon>
        <taxon>Oryzinae</taxon>
        <taxon>Oryza</taxon>
    </lineage>
</organism>
<dbReference type="EnsemblPlants" id="ORUFI02G16620.1">
    <property type="protein sequence ID" value="ORUFI02G16620.1"/>
    <property type="gene ID" value="ORUFI02G16620"/>
</dbReference>
<accession>A0A0E0NEL9</accession>
<evidence type="ECO:0000313" key="2">
    <source>
        <dbReference type="EnsemblPlants" id="ORUFI02G16620.1"/>
    </source>
</evidence>
<proteinExistence type="predicted"/>
<dbReference type="Proteomes" id="UP000008022">
    <property type="component" value="Unassembled WGS sequence"/>
</dbReference>
<feature type="region of interest" description="Disordered" evidence="1">
    <location>
        <begin position="1"/>
        <end position="32"/>
    </location>
</feature>
<dbReference type="AlphaFoldDB" id="A0A0E0NEL9"/>
<dbReference type="HOGENOM" id="CLU_2853747_0_0_1"/>
<protein>
    <submittedName>
        <fullName evidence="2">Uncharacterized protein</fullName>
    </submittedName>
</protein>
<evidence type="ECO:0000256" key="1">
    <source>
        <dbReference type="SAM" id="MobiDB-lite"/>
    </source>
</evidence>
<keyword evidence="3" id="KW-1185">Reference proteome</keyword>